<dbReference type="PRINTS" id="PR00105">
    <property type="entry name" value="C5METTRFRASE"/>
</dbReference>
<dbReference type="PROSITE" id="PS51679">
    <property type="entry name" value="SAM_MT_C5"/>
    <property type="match status" value="1"/>
</dbReference>
<keyword evidence="3 6" id="KW-0949">S-adenosyl-L-methionine</keyword>
<evidence type="ECO:0000256" key="1">
    <source>
        <dbReference type="ARBA" id="ARBA00022603"/>
    </source>
</evidence>
<comment type="caution">
    <text evidence="9">The sequence shown here is derived from an EMBL/GenBank/DDBJ whole genome shotgun (WGS) entry which is preliminary data.</text>
</comment>
<dbReference type="Gene3D" id="3.40.50.150">
    <property type="entry name" value="Vaccinia Virus protein VP39"/>
    <property type="match status" value="1"/>
</dbReference>
<dbReference type="PROSITE" id="PS00094">
    <property type="entry name" value="C5_MTASE_1"/>
    <property type="match status" value="1"/>
</dbReference>
<dbReference type="InterPro" id="IPR050390">
    <property type="entry name" value="C5-Methyltransferase"/>
</dbReference>
<dbReference type="SUPFAM" id="SSF53335">
    <property type="entry name" value="S-adenosyl-L-methionine-dependent methyltransferases"/>
    <property type="match status" value="1"/>
</dbReference>
<gene>
    <name evidence="9" type="ORF">C8D92_103268</name>
</gene>
<evidence type="ECO:0000256" key="5">
    <source>
        <dbReference type="ARBA" id="ARBA00047422"/>
    </source>
</evidence>
<evidence type="ECO:0000256" key="3">
    <source>
        <dbReference type="ARBA" id="ARBA00022691"/>
    </source>
</evidence>
<comment type="similarity">
    <text evidence="6 7">Belongs to the class I-like SAM-binding methyltransferase superfamily. C5-methyltransferase family.</text>
</comment>
<proteinExistence type="inferred from homology"/>
<dbReference type="NCBIfam" id="TIGR00675">
    <property type="entry name" value="dcm"/>
    <property type="match status" value="1"/>
</dbReference>
<keyword evidence="2 6" id="KW-0808">Transferase</keyword>
<dbReference type="AlphaFoldDB" id="A0A2U1CYK4"/>
<dbReference type="EMBL" id="QEKQ01000003">
    <property type="protein sequence ID" value="PVY77581.1"/>
    <property type="molecule type" value="Genomic_DNA"/>
</dbReference>
<evidence type="ECO:0000256" key="4">
    <source>
        <dbReference type="ARBA" id="ARBA00022747"/>
    </source>
</evidence>
<feature type="active site" evidence="6">
    <location>
        <position position="56"/>
    </location>
</feature>
<protein>
    <recommendedName>
        <fullName evidence="8">Cytosine-specific methyltransferase</fullName>
        <ecNumber evidence="8">2.1.1.37</ecNumber>
    </recommendedName>
</protein>
<dbReference type="GO" id="GO:0009307">
    <property type="term" value="P:DNA restriction-modification system"/>
    <property type="evidence" value="ECO:0007669"/>
    <property type="project" value="UniProtKB-KW"/>
</dbReference>
<reference evidence="9 10" key="1">
    <citation type="submission" date="2018-04" db="EMBL/GenBank/DDBJ databases">
        <title>Genomic Encyclopedia of Type Strains, Phase IV (KMG-IV): sequencing the most valuable type-strain genomes for metagenomic binning, comparative biology and taxonomic classification.</title>
        <authorList>
            <person name="Goeker M."/>
        </authorList>
    </citation>
    <scope>NUCLEOTIDE SEQUENCE [LARGE SCALE GENOMIC DNA]</scope>
    <source>
        <strain evidence="9 10">DSM 28688</strain>
    </source>
</reference>
<evidence type="ECO:0000313" key="9">
    <source>
        <dbReference type="EMBL" id="PVY77581.1"/>
    </source>
</evidence>
<dbReference type="InterPro" id="IPR018117">
    <property type="entry name" value="C5_DNA_meth_AS"/>
</dbReference>
<evidence type="ECO:0000256" key="6">
    <source>
        <dbReference type="PROSITE-ProRule" id="PRU01016"/>
    </source>
</evidence>
<dbReference type="EC" id="2.1.1.37" evidence="8"/>
<keyword evidence="4" id="KW-0680">Restriction system</keyword>
<dbReference type="InterPro" id="IPR029063">
    <property type="entry name" value="SAM-dependent_MTases_sf"/>
</dbReference>
<dbReference type="GO" id="GO:0044027">
    <property type="term" value="P:negative regulation of gene expression via chromosomal CpG island methylation"/>
    <property type="evidence" value="ECO:0007669"/>
    <property type="project" value="TreeGrafter"/>
</dbReference>
<dbReference type="Pfam" id="PF00145">
    <property type="entry name" value="DNA_methylase"/>
    <property type="match status" value="1"/>
</dbReference>
<dbReference type="GO" id="GO:0003886">
    <property type="term" value="F:DNA (cytosine-5-)-methyltransferase activity"/>
    <property type="evidence" value="ECO:0007669"/>
    <property type="project" value="UniProtKB-EC"/>
</dbReference>
<organism evidence="9 10">
    <name type="scientific">Tamilnaduibacter salinus</name>
    <dbReference type="NCBI Taxonomy" id="1484056"/>
    <lineage>
        <taxon>Bacteria</taxon>
        <taxon>Pseudomonadati</taxon>
        <taxon>Pseudomonadota</taxon>
        <taxon>Gammaproteobacteria</taxon>
        <taxon>Pseudomonadales</taxon>
        <taxon>Marinobacteraceae</taxon>
        <taxon>Tamilnaduibacter</taxon>
    </lineage>
</organism>
<dbReference type="Gene3D" id="3.90.120.10">
    <property type="entry name" value="DNA Methylase, subunit A, domain 2"/>
    <property type="match status" value="1"/>
</dbReference>
<evidence type="ECO:0000313" key="10">
    <source>
        <dbReference type="Proteomes" id="UP000245887"/>
    </source>
</evidence>
<dbReference type="PANTHER" id="PTHR10629:SF52">
    <property type="entry name" value="DNA (CYTOSINE-5)-METHYLTRANSFERASE 1"/>
    <property type="match status" value="1"/>
</dbReference>
<dbReference type="InterPro" id="IPR001525">
    <property type="entry name" value="C5_MeTfrase"/>
</dbReference>
<name>A0A2U1CYK4_9GAMM</name>
<dbReference type="GO" id="GO:0032259">
    <property type="term" value="P:methylation"/>
    <property type="evidence" value="ECO:0007669"/>
    <property type="project" value="UniProtKB-KW"/>
</dbReference>
<accession>A0A2U1CYK4</accession>
<keyword evidence="1 6" id="KW-0489">Methyltransferase</keyword>
<dbReference type="PANTHER" id="PTHR10629">
    <property type="entry name" value="CYTOSINE-SPECIFIC METHYLTRANSFERASE"/>
    <property type="match status" value="1"/>
</dbReference>
<comment type="catalytic activity">
    <reaction evidence="5 8">
        <text>a 2'-deoxycytidine in DNA + S-adenosyl-L-methionine = a 5-methyl-2'-deoxycytidine in DNA + S-adenosyl-L-homocysteine + H(+)</text>
        <dbReference type="Rhea" id="RHEA:13681"/>
        <dbReference type="Rhea" id="RHEA-COMP:11369"/>
        <dbReference type="Rhea" id="RHEA-COMP:11370"/>
        <dbReference type="ChEBI" id="CHEBI:15378"/>
        <dbReference type="ChEBI" id="CHEBI:57856"/>
        <dbReference type="ChEBI" id="CHEBI:59789"/>
        <dbReference type="ChEBI" id="CHEBI:85452"/>
        <dbReference type="ChEBI" id="CHEBI:85454"/>
        <dbReference type="EC" id="2.1.1.37"/>
    </reaction>
</comment>
<dbReference type="Proteomes" id="UP000245887">
    <property type="component" value="Unassembled WGS sequence"/>
</dbReference>
<dbReference type="GO" id="GO:0003677">
    <property type="term" value="F:DNA binding"/>
    <property type="evidence" value="ECO:0007669"/>
    <property type="project" value="TreeGrafter"/>
</dbReference>
<evidence type="ECO:0000256" key="7">
    <source>
        <dbReference type="RuleBase" id="RU000416"/>
    </source>
</evidence>
<evidence type="ECO:0000256" key="8">
    <source>
        <dbReference type="RuleBase" id="RU000417"/>
    </source>
</evidence>
<evidence type="ECO:0000256" key="2">
    <source>
        <dbReference type="ARBA" id="ARBA00022679"/>
    </source>
</evidence>
<sequence>MAAVEVSETAAKTYKMNHSNCNIYNNDIKSLDPETIMSDLGIEKGELDLLAGCPPCQGFSTHKTRNRSSSVEDERNDLIFVFVEYIRRFLPKAIMLENVPGLAKDYRMFSVMKEISRLGYILHENSLQIKNVADYGVPQRRRRLILVASRLGVIEDPKKIKDKKTVRETISHMQPVGLSGDALHDIPSNRSERIQEIIEMIPKDGGSRKSLPKKYWLQCHIRRPDGYNDVYGRMKWDDVSPTITSGCYNPSKGRFLHPEENRPISLREAALLQSFPSSYRFCMDRGKSDVALMIGNALPPAFISIHAEECYNHLISYL</sequence>